<evidence type="ECO:0000313" key="1">
    <source>
        <dbReference type="EMBL" id="KGN53803.1"/>
    </source>
</evidence>
<reference evidence="1 2" key="2">
    <citation type="journal article" date="2009" name="PLoS ONE">
        <title>An integrated genetic and cytogenetic map of the cucumber genome.</title>
        <authorList>
            <person name="Ren Y."/>
            <person name="Zhang Z."/>
            <person name="Liu J."/>
            <person name="Staub J.E."/>
            <person name="Han Y."/>
            <person name="Cheng Z."/>
            <person name="Li X."/>
            <person name="Lu J."/>
            <person name="Miao H."/>
            <person name="Kang H."/>
            <person name="Xie B."/>
            <person name="Gu X."/>
            <person name="Wang X."/>
            <person name="Du Y."/>
            <person name="Jin W."/>
            <person name="Huang S."/>
        </authorList>
    </citation>
    <scope>NUCLEOTIDE SEQUENCE [LARGE SCALE GENOMIC DNA]</scope>
    <source>
        <strain evidence="2">cv. 9930</strain>
    </source>
</reference>
<name>A0A0A0KW69_CUCSA</name>
<reference evidence="1 2" key="1">
    <citation type="journal article" date="2009" name="Nat. Genet.">
        <title>The genome of the cucumber, Cucumis sativus L.</title>
        <authorList>
            <person name="Huang S."/>
            <person name="Li R."/>
            <person name="Zhang Z."/>
            <person name="Li L."/>
            <person name="Gu X."/>
            <person name="Fan W."/>
            <person name="Lucas W.J."/>
            <person name="Wang X."/>
            <person name="Xie B."/>
            <person name="Ni P."/>
            <person name="Ren Y."/>
            <person name="Zhu H."/>
            <person name="Li J."/>
            <person name="Lin K."/>
            <person name="Jin W."/>
            <person name="Fei Z."/>
            <person name="Li G."/>
            <person name="Staub J."/>
            <person name="Kilian A."/>
            <person name="van der Vossen E.A."/>
            <person name="Wu Y."/>
            <person name="Guo J."/>
            <person name="He J."/>
            <person name="Jia Z."/>
            <person name="Ren Y."/>
            <person name="Tian G."/>
            <person name="Lu Y."/>
            <person name="Ruan J."/>
            <person name="Qian W."/>
            <person name="Wang M."/>
            <person name="Huang Q."/>
            <person name="Li B."/>
            <person name="Xuan Z."/>
            <person name="Cao J."/>
            <person name="Asan"/>
            <person name="Wu Z."/>
            <person name="Zhang J."/>
            <person name="Cai Q."/>
            <person name="Bai Y."/>
            <person name="Zhao B."/>
            <person name="Han Y."/>
            <person name="Li Y."/>
            <person name="Li X."/>
            <person name="Wang S."/>
            <person name="Shi Q."/>
            <person name="Liu S."/>
            <person name="Cho W.K."/>
            <person name="Kim J.Y."/>
            <person name="Xu Y."/>
            <person name="Heller-Uszynska K."/>
            <person name="Miao H."/>
            <person name="Cheng Z."/>
            <person name="Zhang S."/>
            <person name="Wu J."/>
            <person name="Yang Y."/>
            <person name="Kang H."/>
            <person name="Li M."/>
            <person name="Liang H."/>
            <person name="Ren X."/>
            <person name="Shi Z."/>
            <person name="Wen M."/>
            <person name="Jian M."/>
            <person name="Yang H."/>
            <person name="Zhang G."/>
            <person name="Yang Z."/>
            <person name="Chen R."/>
            <person name="Liu S."/>
            <person name="Li J."/>
            <person name="Ma L."/>
            <person name="Liu H."/>
            <person name="Zhou Y."/>
            <person name="Zhao J."/>
            <person name="Fang X."/>
            <person name="Li G."/>
            <person name="Fang L."/>
            <person name="Li Y."/>
            <person name="Liu D."/>
            <person name="Zheng H."/>
            <person name="Zhang Y."/>
            <person name="Qin N."/>
            <person name="Li Z."/>
            <person name="Yang G."/>
            <person name="Yang S."/>
            <person name="Bolund L."/>
            <person name="Kristiansen K."/>
            <person name="Zheng H."/>
            <person name="Li S."/>
            <person name="Zhang X."/>
            <person name="Yang H."/>
            <person name="Wang J."/>
            <person name="Sun R."/>
            <person name="Zhang B."/>
            <person name="Jiang S."/>
            <person name="Wang J."/>
            <person name="Du Y."/>
            <person name="Li S."/>
        </authorList>
    </citation>
    <scope>NUCLEOTIDE SEQUENCE [LARGE SCALE GENOMIC DNA]</scope>
    <source>
        <strain evidence="2">cv. 9930</strain>
    </source>
</reference>
<sequence>MASFALCYCISTALLCYGICASIVICHYALRRWCYDGKKEGRIQLLGHLRMLAQLNCLGYFHASAGEEDVVRLKVGEGWGNWIWALMVNSSRGEAWACILHHPHGPPKWILMSCLNR</sequence>
<accession>A0A0A0KW69</accession>
<reference evidence="1 2" key="4">
    <citation type="journal article" date="2011" name="BMC Genomics">
        <title>RNA-Seq improves annotation of protein-coding genes in the cucumber genome.</title>
        <authorList>
            <person name="Li Z."/>
            <person name="Zhang Z."/>
            <person name="Yan P."/>
            <person name="Huang S."/>
            <person name="Fei Z."/>
            <person name="Lin K."/>
        </authorList>
    </citation>
    <scope>NUCLEOTIDE SEQUENCE [LARGE SCALE GENOMIC DNA]</scope>
    <source>
        <strain evidence="2">cv. 9930</strain>
    </source>
</reference>
<dbReference type="Proteomes" id="UP000029981">
    <property type="component" value="Chromosome 4"/>
</dbReference>
<organism evidence="1 2">
    <name type="scientific">Cucumis sativus</name>
    <name type="common">Cucumber</name>
    <dbReference type="NCBI Taxonomy" id="3659"/>
    <lineage>
        <taxon>Eukaryota</taxon>
        <taxon>Viridiplantae</taxon>
        <taxon>Streptophyta</taxon>
        <taxon>Embryophyta</taxon>
        <taxon>Tracheophyta</taxon>
        <taxon>Spermatophyta</taxon>
        <taxon>Magnoliopsida</taxon>
        <taxon>eudicotyledons</taxon>
        <taxon>Gunneridae</taxon>
        <taxon>Pentapetalae</taxon>
        <taxon>rosids</taxon>
        <taxon>fabids</taxon>
        <taxon>Cucurbitales</taxon>
        <taxon>Cucurbitaceae</taxon>
        <taxon>Benincaseae</taxon>
        <taxon>Cucumis</taxon>
    </lineage>
</organism>
<gene>
    <name evidence="1" type="ORF">Csa_4G131170</name>
</gene>
<keyword evidence="2" id="KW-1185">Reference proteome</keyword>
<proteinExistence type="predicted"/>
<reference evidence="1 2" key="3">
    <citation type="journal article" date="2010" name="BMC Genomics">
        <title>Transcriptome sequencing and comparative analysis of cucumber flowers with different sex types.</title>
        <authorList>
            <person name="Guo S."/>
            <person name="Zheng Y."/>
            <person name="Joung J.G."/>
            <person name="Liu S."/>
            <person name="Zhang Z."/>
            <person name="Crasta O.R."/>
            <person name="Sobral B.W."/>
            <person name="Xu Y."/>
            <person name="Huang S."/>
            <person name="Fei Z."/>
        </authorList>
    </citation>
    <scope>NUCLEOTIDE SEQUENCE [LARGE SCALE GENOMIC DNA]</scope>
    <source>
        <strain evidence="2">cv. 9930</strain>
    </source>
</reference>
<dbReference type="Gramene" id="KGN53803">
    <property type="protein sequence ID" value="KGN53803"/>
    <property type="gene ID" value="Csa_4G131170"/>
</dbReference>
<dbReference type="AlphaFoldDB" id="A0A0A0KW69"/>
<protein>
    <submittedName>
        <fullName evidence="1">Uncharacterized protein</fullName>
    </submittedName>
</protein>
<dbReference type="EMBL" id="CM002925">
    <property type="protein sequence ID" value="KGN53803.1"/>
    <property type="molecule type" value="Genomic_DNA"/>
</dbReference>
<evidence type="ECO:0000313" key="2">
    <source>
        <dbReference type="Proteomes" id="UP000029981"/>
    </source>
</evidence>